<feature type="transmembrane region" description="Helical" evidence="6">
    <location>
        <begin position="309"/>
        <end position="328"/>
    </location>
</feature>
<evidence type="ECO:0000259" key="7">
    <source>
        <dbReference type="Pfam" id="PF00535"/>
    </source>
</evidence>
<sequence>MGVLAAVPPLLALVYGLWQAYNFYYWRRAAAVRYPATTERLTIAILVPFRNEAAHLPALVASLRQQDYPTDRYEIVLLDDHSTDGGAAGARELYPDIRIVRLQDHPDYHTDVAHKKAALRLGMDSTSAQLIVTTDADCRWPAGVLSELNRIAAAGYDVVLGPVGIAPVYDACSAFQALDVLGYQLFTAATAAAGTPALANGAHFAFRRTAFEGVGGYTGVDHLPSGDDVLLLHKFVAAGLRIACATSPAVQVTTKPEAGWRAMLLQRIRWAGKAGNYGSTALSVAQGLAFLTSLGILVGLLWGLFDSRFLWAAAVAWLFKGVADAVLLRSVSRHYGRGALMRWYALAQLIYPFYLVGVGTAALLGVKVAWKGRG</sequence>
<feature type="transmembrane region" description="Helical" evidence="6">
    <location>
        <begin position="6"/>
        <end position="24"/>
    </location>
</feature>
<evidence type="ECO:0000256" key="1">
    <source>
        <dbReference type="ARBA" id="ARBA00004236"/>
    </source>
</evidence>
<evidence type="ECO:0000256" key="3">
    <source>
        <dbReference type="ARBA" id="ARBA00022676"/>
    </source>
</evidence>
<dbReference type="SUPFAM" id="SSF53448">
    <property type="entry name" value="Nucleotide-diphospho-sugar transferases"/>
    <property type="match status" value="1"/>
</dbReference>
<comment type="subcellular location">
    <subcellularLocation>
        <location evidence="1">Cell membrane</location>
    </subcellularLocation>
</comment>
<keyword evidence="6" id="KW-0812">Transmembrane</keyword>
<reference evidence="8" key="1">
    <citation type="submission" date="2021-12" db="EMBL/GenBank/DDBJ databases">
        <authorList>
            <person name="Rodrigo-Torres L."/>
            <person name="Arahal R. D."/>
            <person name="Lucena T."/>
        </authorList>
    </citation>
    <scope>NUCLEOTIDE SEQUENCE</scope>
    <source>
        <strain evidence="8">CECT 8419</strain>
    </source>
</reference>
<dbReference type="Pfam" id="PF00535">
    <property type="entry name" value="Glycos_transf_2"/>
    <property type="match status" value="1"/>
</dbReference>
<dbReference type="InterPro" id="IPR029044">
    <property type="entry name" value="Nucleotide-diphossugar_trans"/>
</dbReference>
<keyword evidence="4" id="KW-0808">Transferase</keyword>
<dbReference type="Proteomes" id="UP000837803">
    <property type="component" value="Unassembled WGS sequence"/>
</dbReference>
<gene>
    <name evidence="8" type="ORF">LEM8419_02409</name>
</gene>
<evidence type="ECO:0000313" key="8">
    <source>
        <dbReference type="EMBL" id="CAH1001506.1"/>
    </source>
</evidence>
<evidence type="ECO:0000313" key="9">
    <source>
        <dbReference type="Proteomes" id="UP000837803"/>
    </source>
</evidence>
<comment type="caution">
    <text evidence="8">The sequence shown here is derived from an EMBL/GenBank/DDBJ whole genome shotgun (WGS) entry which is preliminary data.</text>
</comment>
<accession>A0ABN8F9T2</accession>
<feature type="domain" description="Glycosyltransferase 2-like" evidence="7">
    <location>
        <begin position="45"/>
        <end position="163"/>
    </location>
</feature>
<keyword evidence="3" id="KW-0328">Glycosyltransferase</keyword>
<proteinExistence type="predicted"/>
<evidence type="ECO:0000256" key="5">
    <source>
        <dbReference type="ARBA" id="ARBA00023136"/>
    </source>
</evidence>
<evidence type="ECO:0000256" key="6">
    <source>
        <dbReference type="SAM" id="Phobius"/>
    </source>
</evidence>
<protein>
    <recommendedName>
        <fullName evidence="7">Glycosyltransferase 2-like domain-containing protein</fullName>
    </recommendedName>
</protein>
<feature type="transmembrane region" description="Helical" evidence="6">
    <location>
        <begin position="349"/>
        <end position="370"/>
    </location>
</feature>
<evidence type="ECO:0000256" key="4">
    <source>
        <dbReference type="ARBA" id="ARBA00022679"/>
    </source>
</evidence>
<dbReference type="RefSeq" id="WP_238751358.1">
    <property type="nucleotide sequence ID" value="NZ_CAKLPZ010000003.1"/>
</dbReference>
<keyword evidence="9" id="KW-1185">Reference proteome</keyword>
<keyword evidence="6" id="KW-1133">Transmembrane helix</keyword>
<dbReference type="Gene3D" id="3.90.550.10">
    <property type="entry name" value="Spore Coat Polysaccharide Biosynthesis Protein SpsA, Chain A"/>
    <property type="match status" value="1"/>
</dbReference>
<dbReference type="PANTHER" id="PTHR43646">
    <property type="entry name" value="GLYCOSYLTRANSFERASE"/>
    <property type="match status" value="1"/>
</dbReference>
<keyword evidence="5 6" id="KW-0472">Membrane</keyword>
<organism evidence="8 9">
    <name type="scientific">Neolewinella maritima</name>
    <dbReference type="NCBI Taxonomy" id="1383882"/>
    <lineage>
        <taxon>Bacteria</taxon>
        <taxon>Pseudomonadati</taxon>
        <taxon>Bacteroidota</taxon>
        <taxon>Saprospiria</taxon>
        <taxon>Saprospirales</taxon>
        <taxon>Lewinellaceae</taxon>
        <taxon>Neolewinella</taxon>
    </lineage>
</organism>
<dbReference type="PANTHER" id="PTHR43646:SF2">
    <property type="entry name" value="GLYCOSYLTRANSFERASE 2-LIKE DOMAIN-CONTAINING PROTEIN"/>
    <property type="match status" value="1"/>
</dbReference>
<dbReference type="InterPro" id="IPR001173">
    <property type="entry name" value="Glyco_trans_2-like"/>
</dbReference>
<evidence type="ECO:0000256" key="2">
    <source>
        <dbReference type="ARBA" id="ARBA00022475"/>
    </source>
</evidence>
<keyword evidence="2" id="KW-1003">Cell membrane</keyword>
<dbReference type="EMBL" id="CAKLPZ010000003">
    <property type="protein sequence ID" value="CAH1001506.1"/>
    <property type="molecule type" value="Genomic_DNA"/>
</dbReference>
<name>A0ABN8F9T2_9BACT</name>
<feature type="transmembrane region" description="Helical" evidence="6">
    <location>
        <begin position="277"/>
        <end position="303"/>
    </location>
</feature>